<reference evidence="5 6" key="1">
    <citation type="submission" date="2016-10" db="EMBL/GenBank/DDBJ databases">
        <authorList>
            <person name="de Groot N.N."/>
        </authorList>
    </citation>
    <scope>NUCLEOTIDE SEQUENCE [LARGE SCALE GENOMIC DNA]</scope>
    <source>
        <strain evidence="5 6">CGMCC 1.7031</strain>
    </source>
</reference>
<keyword evidence="1 2" id="KW-0732">Signal</keyword>
<dbReference type="STRING" id="490189.SAMN02927903_00678"/>
<feature type="domain" description="Secretion system C-terminal sorting" evidence="4">
    <location>
        <begin position="494"/>
        <end position="555"/>
    </location>
</feature>
<dbReference type="EMBL" id="FMVF01000003">
    <property type="protein sequence ID" value="SCY07286.1"/>
    <property type="molecule type" value="Genomic_DNA"/>
</dbReference>
<sequence>MQKFIRTALLCVFLHVGAFSSAQVTLLDQTLLTEASFNTFTPVSVTGTQGWYFNALYGALCSGYTGGQSYENEDWFVGPAVNLSQTDNVKLTFSHTRGNASVLQVGVAQGWYKVFATASYTGNPTTTTWVELTGFDQNVPAAWQYISSGALTIPEAAKSSQSRIAFRYQSSATQSATWEIKNVRIVGEPQSTNTAAGSFKITNWNTEWLGCTQFGPTDENLQLANVAEAMLAMNSDIYCLQEVSNNASSPTLSALLSLMGTAQWDGRIMPNSTDDCDQRQAIIFKKSRVQFVGSVQLSSGNAAQGNSYYYNWSSGRYPSVYNVNLVAGTTLVPLTLVNIHAKAEDGSAMAYTRRLGGSEGLKTILDGANYNTKNVVLVGDFNDYLIGTTSNTCNCSDSPFKNFIDDANDYDGITKNHFDVEVTWEDRPIIEHFVISNELFDHFVAGSVTQELAVSQSIPSFNWTTSNHLPVSATFQFAVLDTQGFDQTKDTWTVYPNPVRDVLRFEPDGTNAAAVYDLMGRKMSTSTANANAIEVSHLPAGVYLLRMGDRQAKFVKQ</sequence>
<dbReference type="SUPFAM" id="SSF56219">
    <property type="entry name" value="DNase I-like"/>
    <property type="match status" value="1"/>
</dbReference>
<evidence type="ECO:0000259" key="3">
    <source>
        <dbReference type="Pfam" id="PF03372"/>
    </source>
</evidence>
<evidence type="ECO:0000313" key="5">
    <source>
        <dbReference type="EMBL" id="SCY07286.1"/>
    </source>
</evidence>
<feature type="signal peptide" evidence="2">
    <location>
        <begin position="1"/>
        <end position="22"/>
    </location>
</feature>
<dbReference type="Proteomes" id="UP000199354">
    <property type="component" value="Unassembled WGS sequence"/>
</dbReference>
<dbReference type="NCBIfam" id="NF038128">
    <property type="entry name" value="choice_anch_J"/>
    <property type="match status" value="1"/>
</dbReference>
<gene>
    <name evidence="5" type="ORF">SAMN02927903_00678</name>
</gene>
<dbReference type="AlphaFoldDB" id="A0A1G5CY05"/>
<dbReference type="OrthoDB" id="5500612at2"/>
<dbReference type="Gene3D" id="3.60.10.10">
    <property type="entry name" value="Endonuclease/exonuclease/phosphatase"/>
    <property type="match status" value="1"/>
</dbReference>
<keyword evidence="6" id="KW-1185">Reference proteome</keyword>
<evidence type="ECO:0000256" key="1">
    <source>
        <dbReference type="ARBA" id="ARBA00022729"/>
    </source>
</evidence>
<evidence type="ECO:0000259" key="4">
    <source>
        <dbReference type="Pfam" id="PF18962"/>
    </source>
</evidence>
<dbReference type="Pfam" id="PF18962">
    <property type="entry name" value="Por_Secre_tail"/>
    <property type="match status" value="1"/>
</dbReference>
<name>A0A1G5CY05_9FLAO</name>
<dbReference type="NCBIfam" id="TIGR04183">
    <property type="entry name" value="Por_Secre_tail"/>
    <property type="match status" value="1"/>
</dbReference>
<dbReference type="InterPro" id="IPR005135">
    <property type="entry name" value="Endo/exonuclease/phosphatase"/>
</dbReference>
<dbReference type="InterPro" id="IPR026444">
    <property type="entry name" value="Secre_tail"/>
</dbReference>
<dbReference type="GO" id="GO:0003824">
    <property type="term" value="F:catalytic activity"/>
    <property type="evidence" value="ECO:0007669"/>
    <property type="project" value="InterPro"/>
</dbReference>
<organism evidence="5 6">
    <name type="scientific">Flavobacterium caeni</name>
    <dbReference type="NCBI Taxonomy" id="490189"/>
    <lineage>
        <taxon>Bacteria</taxon>
        <taxon>Pseudomonadati</taxon>
        <taxon>Bacteroidota</taxon>
        <taxon>Flavobacteriia</taxon>
        <taxon>Flavobacteriales</taxon>
        <taxon>Flavobacteriaceae</taxon>
        <taxon>Flavobacterium</taxon>
    </lineage>
</organism>
<dbReference type="RefSeq" id="WP_091140909.1">
    <property type="nucleotide sequence ID" value="NZ_FMVF01000003.1"/>
</dbReference>
<dbReference type="Pfam" id="PF03372">
    <property type="entry name" value="Exo_endo_phos"/>
    <property type="match status" value="1"/>
</dbReference>
<feature type="domain" description="Endonuclease/exonuclease/phosphatase" evidence="3">
    <location>
        <begin position="204"/>
        <end position="404"/>
    </location>
</feature>
<evidence type="ECO:0000256" key="2">
    <source>
        <dbReference type="SAM" id="SignalP"/>
    </source>
</evidence>
<accession>A0A1G5CY05</accession>
<feature type="chain" id="PRO_5011625781" evidence="2">
    <location>
        <begin position="23"/>
        <end position="557"/>
    </location>
</feature>
<protein>
    <submittedName>
        <fullName evidence="5">Por secretion system C-terminal sorting domain-containing protein</fullName>
    </submittedName>
</protein>
<dbReference type="InterPro" id="IPR036691">
    <property type="entry name" value="Endo/exonu/phosph_ase_sf"/>
</dbReference>
<proteinExistence type="predicted"/>
<evidence type="ECO:0000313" key="6">
    <source>
        <dbReference type="Proteomes" id="UP000199354"/>
    </source>
</evidence>